<reference evidence="2" key="1">
    <citation type="submission" date="2016-10" db="EMBL/GenBank/DDBJ databases">
        <title>Genome sequence of Streptomyces malaysiense MUSC 136.</title>
        <authorList>
            <person name="Lee L.-H."/>
            <person name="Ser H.-L."/>
        </authorList>
    </citation>
    <scope>NUCLEOTIDE SEQUENCE [LARGE SCALE GENOMIC DNA]</scope>
    <source>
        <strain evidence="2">MUSC 136</strain>
    </source>
</reference>
<dbReference type="PANTHER" id="PTHR35569:SF1">
    <property type="entry name" value="CYANAMIDE HYDRATASE DDI2-RELATED"/>
    <property type="match status" value="1"/>
</dbReference>
<evidence type="ECO:0000313" key="2">
    <source>
        <dbReference type="EMBL" id="OIK25521.1"/>
    </source>
</evidence>
<dbReference type="PANTHER" id="PTHR35569">
    <property type="entry name" value="CYANAMIDE HYDRATASE DDI2-RELATED"/>
    <property type="match status" value="1"/>
</dbReference>
<proteinExistence type="predicted"/>
<evidence type="ECO:0000259" key="1">
    <source>
        <dbReference type="Pfam" id="PF01966"/>
    </source>
</evidence>
<sequence>MADWHVEFELPQSELAVAALQFAEGAEQPYLFRHSVRGYLFAREIANHRGLRPDVDYHDEQLFLGCVLHDLGLTEQGNGDQRFEVDGADLAAAFLREHGADDSTVAVVWDAVALHTSDGIASRKEPEVALAQAGIALDVMGRGKEALTEGFAERVHSAFPRDDLGYVIADAIVAQAMANPAKASPLSLAGQLLRQRLPHGTVPDWHDLIAGAGWGDRRTAVPGDHG</sequence>
<accession>A0A1J4PXN5</accession>
<comment type="caution">
    <text evidence="2">The sequence shown here is derived from an EMBL/GenBank/DDBJ whole genome shotgun (WGS) entry which is preliminary data.</text>
</comment>
<name>A0A1J4PXN5_9ACTN</name>
<dbReference type="InterPro" id="IPR006674">
    <property type="entry name" value="HD_domain"/>
</dbReference>
<dbReference type="Proteomes" id="UP000034838">
    <property type="component" value="Unassembled WGS sequence"/>
</dbReference>
<gene>
    <name evidence="2" type="ORF">VT52_021645</name>
</gene>
<feature type="domain" description="HD" evidence="1">
    <location>
        <begin position="32"/>
        <end position="122"/>
    </location>
</feature>
<dbReference type="Gene3D" id="1.10.3210.10">
    <property type="entry name" value="Hypothetical protein af1432"/>
    <property type="match status" value="1"/>
</dbReference>
<dbReference type="Pfam" id="PF01966">
    <property type="entry name" value="HD"/>
    <property type="match status" value="1"/>
</dbReference>
<protein>
    <recommendedName>
        <fullName evidence="1">HD domain-containing protein</fullName>
    </recommendedName>
</protein>
<dbReference type="SUPFAM" id="SSF109604">
    <property type="entry name" value="HD-domain/PDEase-like"/>
    <property type="match status" value="1"/>
</dbReference>
<dbReference type="EMBL" id="LBDA02000052">
    <property type="protein sequence ID" value="OIK25521.1"/>
    <property type="molecule type" value="Genomic_DNA"/>
</dbReference>
<dbReference type="AlphaFoldDB" id="A0A1J4PXN5"/>
<organism evidence="2 3">
    <name type="scientific">Streptomyces malaysiense</name>
    <dbReference type="NCBI Taxonomy" id="1428626"/>
    <lineage>
        <taxon>Bacteria</taxon>
        <taxon>Bacillati</taxon>
        <taxon>Actinomycetota</taxon>
        <taxon>Actinomycetes</taxon>
        <taxon>Kitasatosporales</taxon>
        <taxon>Streptomycetaceae</taxon>
        <taxon>Streptomyces</taxon>
    </lineage>
</organism>
<evidence type="ECO:0000313" key="3">
    <source>
        <dbReference type="Proteomes" id="UP000034838"/>
    </source>
</evidence>
<keyword evidence="3" id="KW-1185">Reference proteome</keyword>